<dbReference type="InterPro" id="IPR020901">
    <property type="entry name" value="Prtase_inh_Kunz-CS"/>
</dbReference>
<feature type="domain" description="BPTI/Kunitz inhibitor" evidence="2">
    <location>
        <begin position="72"/>
        <end position="128"/>
    </location>
</feature>
<organism evidence="3 4">
    <name type="scientific">Staurois parvus</name>
    <dbReference type="NCBI Taxonomy" id="386267"/>
    <lineage>
        <taxon>Eukaryota</taxon>
        <taxon>Metazoa</taxon>
        <taxon>Chordata</taxon>
        <taxon>Craniata</taxon>
        <taxon>Vertebrata</taxon>
        <taxon>Euteleostomi</taxon>
        <taxon>Amphibia</taxon>
        <taxon>Batrachia</taxon>
        <taxon>Anura</taxon>
        <taxon>Neobatrachia</taxon>
        <taxon>Ranoidea</taxon>
        <taxon>Ranidae</taxon>
        <taxon>Staurois</taxon>
    </lineage>
</organism>
<dbReference type="Gene3D" id="4.10.410.10">
    <property type="entry name" value="Pancreatic trypsin inhibitor Kunitz domain"/>
    <property type="match status" value="2"/>
</dbReference>
<comment type="caution">
    <text evidence="3">The sequence shown here is derived from an EMBL/GenBank/DDBJ whole genome shotgun (WGS) entry which is preliminary data.</text>
</comment>
<dbReference type="InterPro" id="IPR050098">
    <property type="entry name" value="TFPI/VKTCI-like"/>
</dbReference>
<evidence type="ECO:0000313" key="4">
    <source>
        <dbReference type="Proteomes" id="UP001162483"/>
    </source>
</evidence>
<evidence type="ECO:0000313" key="3">
    <source>
        <dbReference type="EMBL" id="CAI9537709.1"/>
    </source>
</evidence>
<dbReference type="CDD" id="cd00109">
    <property type="entry name" value="Kunitz-type"/>
    <property type="match status" value="2"/>
</dbReference>
<reference evidence="3" key="1">
    <citation type="submission" date="2023-05" db="EMBL/GenBank/DDBJ databases">
        <authorList>
            <person name="Stuckert A."/>
        </authorList>
    </citation>
    <scope>NUCLEOTIDE SEQUENCE</scope>
</reference>
<dbReference type="PRINTS" id="PR00759">
    <property type="entry name" value="BASICPTASE"/>
</dbReference>
<evidence type="ECO:0000256" key="1">
    <source>
        <dbReference type="ARBA" id="ARBA00023157"/>
    </source>
</evidence>
<feature type="domain" description="BPTI/Kunitz inhibitor" evidence="2">
    <location>
        <begin position="26"/>
        <end position="76"/>
    </location>
</feature>
<keyword evidence="4" id="KW-1185">Reference proteome</keyword>
<dbReference type="EMBL" id="CATNWA010000661">
    <property type="protein sequence ID" value="CAI9537709.1"/>
    <property type="molecule type" value="Genomic_DNA"/>
</dbReference>
<gene>
    <name evidence="3" type="ORF">SPARVUS_LOCUS1272656</name>
</gene>
<evidence type="ECO:0000259" key="2">
    <source>
        <dbReference type="PROSITE" id="PS50279"/>
    </source>
</evidence>
<dbReference type="InterPro" id="IPR002223">
    <property type="entry name" value="Kunitz_BPTI"/>
</dbReference>
<dbReference type="PANTHER" id="PTHR10083:SF374">
    <property type="entry name" value="BPTI_KUNITZ INHIBITOR DOMAIN-CONTAINING PROTEIN"/>
    <property type="match status" value="1"/>
</dbReference>
<dbReference type="SUPFAM" id="SSF57362">
    <property type="entry name" value="BPTI-like"/>
    <property type="match status" value="2"/>
</dbReference>
<dbReference type="PANTHER" id="PTHR10083">
    <property type="entry name" value="KUNITZ-TYPE PROTEASE INHIBITOR-RELATED"/>
    <property type="match status" value="1"/>
</dbReference>
<dbReference type="PROSITE" id="PS50279">
    <property type="entry name" value="BPTI_KUNITZ_2"/>
    <property type="match status" value="2"/>
</dbReference>
<dbReference type="Proteomes" id="UP001162483">
    <property type="component" value="Unassembled WGS sequence"/>
</dbReference>
<proteinExistence type="predicted"/>
<dbReference type="SMART" id="SM00131">
    <property type="entry name" value="KU"/>
    <property type="match status" value="2"/>
</dbReference>
<dbReference type="PROSITE" id="PS00280">
    <property type="entry name" value="BPTI_KUNITZ_1"/>
    <property type="match status" value="1"/>
</dbReference>
<keyword evidence="1" id="KW-1015">Disulfide bond</keyword>
<dbReference type="InterPro" id="IPR036880">
    <property type="entry name" value="Kunitz_BPTI_sf"/>
</dbReference>
<sequence>MFITHYLIFHCYFIFRSNFFFPESVCYWPPETGPCFANFQHFYYNKETGTCQIFTYGGCLGNANNFETKKACKKKCQTGICSKVGPCHRALQRYYYNRFKGTCEPFIYGGCQGNENNFLTVEACENTCNRGICSVCHFILLNIN</sequence>
<accession>A0ABN9ANV6</accession>
<name>A0ABN9ANV6_9NEOB</name>
<protein>
    <recommendedName>
        <fullName evidence="2">BPTI/Kunitz inhibitor domain-containing protein</fullName>
    </recommendedName>
</protein>
<dbReference type="Pfam" id="PF00014">
    <property type="entry name" value="Kunitz_BPTI"/>
    <property type="match status" value="2"/>
</dbReference>